<proteinExistence type="predicted"/>
<organism evidence="1 2">
    <name type="scientific">Persicimonas caeni</name>
    <dbReference type="NCBI Taxonomy" id="2292766"/>
    <lineage>
        <taxon>Bacteria</taxon>
        <taxon>Deltaproteobacteria</taxon>
        <taxon>Bradymonadales</taxon>
        <taxon>Bradymonadaceae</taxon>
        <taxon>Persicimonas</taxon>
    </lineage>
</organism>
<reference evidence="1 2" key="1">
    <citation type="submission" date="2019-06" db="EMBL/GenBank/DDBJ databases">
        <title>Persicimonas caeni gen. nov., sp. nov., a predatory bacterium isolated from solar saltern.</title>
        <authorList>
            <person name="Wang S."/>
        </authorList>
    </citation>
    <scope>NUCLEOTIDE SEQUENCE [LARGE SCALE GENOMIC DNA]</scope>
    <source>
        <strain evidence="1 2">YN101</strain>
    </source>
</reference>
<evidence type="ECO:0000313" key="1">
    <source>
        <dbReference type="EMBL" id="QDG52970.1"/>
    </source>
</evidence>
<dbReference type="OrthoDB" id="5497569at2"/>
<dbReference type="RefSeq" id="WP_141199431.1">
    <property type="nucleotide sequence ID" value="NZ_CP041186.1"/>
</dbReference>
<dbReference type="Proteomes" id="UP000315995">
    <property type="component" value="Chromosome"/>
</dbReference>
<protein>
    <submittedName>
        <fullName evidence="1">Uncharacterized protein</fullName>
    </submittedName>
</protein>
<dbReference type="AlphaFoldDB" id="A0A4Y6PXL0"/>
<accession>A0A4Y6PXL0</accession>
<accession>A0A5B8Y8A2</accession>
<sequence>MASLKSTLITFGKLGLAGASICAIAGIMAVYQPDGTIQDSQADILDMSFIELSNSAKFASALDNLGHDEPQSFSINGNVVHFSVNYSRKHPRELMKDYQEEFVNQGLNKKAWTENNSFGTGDQMLLDGMTGGVVPTMKRGDEYYAMGGVVPANGADDEDGLLALGRSRDPDHRKVFKGHHFVEMFWDREKHRSTVTATWSDENFDYLKMVGAKGGDVDVDMEVPACPSCSRISRVRDLDPNRSYSSNVYSGTKNKRDLIGFYRKAMAKRGWVETESSSMFTKMRPFVEFQGDEASFMQFTKGGRFLTIVGYPDKTGNTVIHTVLGI</sequence>
<evidence type="ECO:0000313" key="2">
    <source>
        <dbReference type="Proteomes" id="UP000315995"/>
    </source>
</evidence>
<name>A0A4Y6PXL0_PERCE</name>
<keyword evidence="2" id="KW-1185">Reference proteome</keyword>
<dbReference type="EMBL" id="CP041186">
    <property type="protein sequence ID" value="QDG52970.1"/>
    <property type="molecule type" value="Genomic_DNA"/>
</dbReference>
<gene>
    <name evidence="1" type="ORF">FIV42_20140</name>
</gene>